<keyword evidence="1" id="KW-1133">Transmembrane helix</keyword>
<dbReference type="EMBL" id="SJPQ01000002">
    <property type="protein sequence ID" value="TWT88397.1"/>
    <property type="molecule type" value="Genomic_DNA"/>
</dbReference>
<organism evidence="3 4">
    <name type="scientific">Pseudobythopirellula maris</name>
    <dbReference type="NCBI Taxonomy" id="2527991"/>
    <lineage>
        <taxon>Bacteria</taxon>
        <taxon>Pseudomonadati</taxon>
        <taxon>Planctomycetota</taxon>
        <taxon>Planctomycetia</taxon>
        <taxon>Pirellulales</taxon>
        <taxon>Lacipirellulaceae</taxon>
        <taxon>Pseudobythopirellula</taxon>
    </lineage>
</organism>
<accession>A0A5C5ZNA4</accession>
<dbReference type="AlphaFoldDB" id="A0A5C5ZNA4"/>
<dbReference type="Proteomes" id="UP000315440">
    <property type="component" value="Unassembled WGS sequence"/>
</dbReference>
<dbReference type="OrthoDB" id="9782977at2"/>
<evidence type="ECO:0000313" key="4">
    <source>
        <dbReference type="Proteomes" id="UP000315440"/>
    </source>
</evidence>
<dbReference type="PANTHER" id="PTHR38037">
    <property type="entry name" value="ZN_PROTEASE DOMAIN-CONTAINING PROTEIN"/>
    <property type="match status" value="1"/>
</dbReference>
<comment type="caution">
    <text evidence="3">The sequence shown here is derived from an EMBL/GenBank/DDBJ whole genome shotgun (WGS) entry which is preliminary data.</text>
</comment>
<name>A0A5C5ZNA4_9BACT</name>
<keyword evidence="1" id="KW-0812">Transmembrane</keyword>
<keyword evidence="4" id="KW-1185">Reference proteome</keyword>
<dbReference type="InterPro" id="IPR021109">
    <property type="entry name" value="Peptidase_aspartic_dom_sf"/>
</dbReference>
<evidence type="ECO:0000313" key="3">
    <source>
        <dbReference type="EMBL" id="TWT88397.1"/>
    </source>
</evidence>
<gene>
    <name evidence="3" type="ORF">Mal64_18770</name>
</gene>
<keyword evidence="1" id="KW-0472">Membrane</keyword>
<sequence>MADQPFAAPAPKRRLAKRWLLGAILFSAGVSLLALLVGKATIGATAEVTELDSGVSFMARVDTGATVSSLHYERLEISGDDGQPQNNVGKIARVLIENRAGEQAWIESRIVDHATIRNAVDSQDRYYLRLRLRCRGVEKETLVTLSDRSRLGYAMLIGRDFLSGDFVVDVDRDNPETL</sequence>
<dbReference type="PANTHER" id="PTHR38037:SF2">
    <property type="entry name" value="ATP-DEPENDENT ZINC PROTEASE DOMAIN-CONTAINING PROTEIN-RELATED"/>
    <property type="match status" value="1"/>
</dbReference>
<dbReference type="SUPFAM" id="SSF50630">
    <property type="entry name" value="Acid proteases"/>
    <property type="match status" value="1"/>
</dbReference>
<evidence type="ECO:0000256" key="1">
    <source>
        <dbReference type="SAM" id="Phobius"/>
    </source>
</evidence>
<reference evidence="3 4" key="1">
    <citation type="submission" date="2019-02" db="EMBL/GenBank/DDBJ databases">
        <title>Deep-cultivation of Planctomycetes and their phenomic and genomic characterization uncovers novel biology.</title>
        <authorList>
            <person name="Wiegand S."/>
            <person name="Jogler M."/>
            <person name="Boedeker C."/>
            <person name="Pinto D."/>
            <person name="Vollmers J."/>
            <person name="Rivas-Marin E."/>
            <person name="Kohn T."/>
            <person name="Peeters S.H."/>
            <person name="Heuer A."/>
            <person name="Rast P."/>
            <person name="Oberbeckmann S."/>
            <person name="Bunk B."/>
            <person name="Jeske O."/>
            <person name="Meyerdierks A."/>
            <person name="Storesund J.E."/>
            <person name="Kallscheuer N."/>
            <person name="Luecker S."/>
            <person name="Lage O.M."/>
            <person name="Pohl T."/>
            <person name="Merkel B.J."/>
            <person name="Hornburger P."/>
            <person name="Mueller R.-W."/>
            <person name="Bruemmer F."/>
            <person name="Labrenz M."/>
            <person name="Spormann A.M."/>
            <person name="Op Den Camp H."/>
            <person name="Overmann J."/>
            <person name="Amann R."/>
            <person name="Jetten M.S.M."/>
            <person name="Mascher T."/>
            <person name="Medema M.H."/>
            <person name="Devos D.P."/>
            <person name="Kaster A.-K."/>
            <person name="Ovreas L."/>
            <person name="Rohde M."/>
            <person name="Galperin M.Y."/>
            <person name="Jogler C."/>
        </authorList>
    </citation>
    <scope>NUCLEOTIDE SEQUENCE [LARGE SCALE GENOMIC DNA]</scope>
    <source>
        <strain evidence="3 4">Mal64</strain>
    </source>
</reference>
<dbReference type="Pfam" id="PF05618">
    <property type="entry name" value="Zn_protease"/>
    <property type="match status" value="1"/>
</dbReference>
<proteinExistence type="predicted"/>
<evidence type="ECO:0000259" key="2">
    <source>
        <dbReference type="Pfam" id="PF05618"/>
    </source>
</evidence>
<dbReference type="InterPro" id="IPR008503">
    <property type="entry name" value="Asp_endopeptidase"/>
</dbReference>
<protein>
    <recommendedName>
        <fullName evidence="2">Retropepsin-like aspartic endopeptidase domain-containing protein</fullName>
    </recommendedName>
</protein>
<dbReference type="Gene3D" id="2.40.70.10">
    <property type="entry name" value="Acid Proteases"/>
    <property type="match status" value="1"/>
</dbReference>
<feature type="transmembrane region" description="Helical" evidence="1">
    <location>
        <begin position="19"/>
        <end position="38"/>
    </location>
</feature>
<feature type="domain" description="Retropepsin-like aspartic endopeptidase" evidence="2">
    <location>
        <begin position="52"/>
        <end position="172"/>
    </location>
</feature>